<dbReference type="EMBL" id="SDOZ01000002">
    <property type="protein sequence ID" value="RXZ61357.1"/>
    <property type="molecule type" value="Genomic_DNA"/>
</dbReference>
<dbReference type="RefSeq" id="WP_129223968.1">
    <property type="nucleotide sequence ID" value="NZ_SDOZ01000002.1"/>
</dbReference>
<reference evidence="10 11" key="1">
    <citation type="journal article" date="2019" name="Gut">
        <title>Antibiotics-induced monodominance of a novel gut bacterial order.</title>
        <authorList>
            <person name="Hildebrand F."/>
            <person name="Moitinho-Silva L."/>
            <person name="Blasche S."/>
            <person name="Jahn M.T."/>
            <person name="Gossmann T.I."/>
            <person name="Heuerta-Cepas J."/>
            <person name="Hercog R."/>
            <person name="Luetge M."/>
            <person name="Bahram M."/>
            <person name="Pryszlak A."/>
            <person name="Alves R.J."/>
            <person name="Waszak S.M."/>
            <person name="Zhu A."/>
            <person name="Ye L."/>
            <person name="Costea P.I."/>
            <person name="Aalvink S."/>
            <person name="Belzer C."/>
            <person name="Forslund S.K."/>
            <person name="Sunagawa S."/>
            <person name="Hentschel U."/>
            <person name="Merten C."/>
            <person name="Patil K.R."/>
            <person name="Benes V."/>
            <person name="Bork P."/>
        </authorList>
    </citation>
    <scope>NUCLEOTIDE SEQUENCE [LARGE SCALE GENOMIC DNA]</scope>
    <source>
        <strain evidence="10 11">HDS1380</strain>
    </source>
</reference>
<dbReference type="PANTHER" id="PTHR10937">
    <property type="entry name" value="GLUCOSAMINE--FRUCTOSE-6-PHOSPHATE AMINOTRANSFERASE, ISOMERIZING"/>
    <property type="match status" value="1"/>
</dbReference>
<dbReference type="OrthoDB" id="106547at2"/>
<dbReference type="GO" id="GO:0006047">
    <property type="term" value="P:UDP-N-acetylglucosamine metabolic process"/>
    <property type="evidence" value="ECO:0007669"/>
    <property type="project" value="TreeGrafter"/>
</dbReference>
<organism evidence="10 11">
    <name type="scientific">Candidatus Borkfalkia ceftriaxoniphila</name>
    <dbReference type="NCBI Taxonomy" id="2508949"/>
    <lineage>
        <taxon>Bacteria</taxon>
        <taxon>Bacillati</taxon>
        <taxon>Bacillota</taxon>
        <taxon>Clostridia</taxon>
        <taxon>Christensenellales</taxon>
        <taxon>Christensenellaceae</taxon>
        <taxon>Candidatus Borkfalkia</taxon>
    </lineage>
</organism>
<comment type="catalytic activity">
    <reaction evidence="1">
        <text>D-fructose 6-phosphate + L-glutamine = D-glucosamine 6-phosphate + L-glutamate</text>
        <dbReference type="Rhea" id="RHEA:13237"/>
        <dbReference type="ChEBI" id="CHEBI:29985"/>
        <dbReference type="ChEBI" id="CHEBI:58359"/>
        <dbReference type="ChEBI" id="CHEBI:58725"/>
        <dbReference type="ChEBI" id="CHEBI:61527"/>
        <dbReference type="EC" id="2.6.1.16"/>
    </reaction>
</comment>
<dbReference type="PROSITE" id="PS51464">
    <property type="entry name" value="SIS"/>
    <property type="match status" value="2"/>
</dbReference>
<dbReference type="Pfam" id="PF01380">
    <property type="entry name" value="SIS"/>
    <property type="match status" value="2"/>
</dbReference>
<dbReference type="CDD" id="cd05008">
    <property type="entry name" value="SIS_GlmS_GlmD_1"/>
    <property type="match status" value="1"/>
</dbReference>
<dbReference type="Proteomes" id="UP000291269">
    <property type="component" value="Unassembled WGS sequence"/>
</dbReference>
<name>A0A4Q2KBJ4_9FIRM</name>
<dbReference type="SUPFAM" id="SSF56235">
    <property type="entry name" value="N-terminal nucleophile aminohydrolases (Ntn hydrolases)"/>
    <property type="match status" value="1"/>
</dbReference>
<dbReference type="InterPro" id="IPR001347">
    <property type="entry name" value="SIS_dom"/>
</dbReference>
<dbReference type="InterPro" id="IPR046348">
    <property type="entry name" value="SIS_dom_sf"/>
</dbReference>
<dbReference type="GO" id="GO:0006002">
    <property type="term" value="P:fructose 6-phosphate metabolic process"/>
    <property type="evidence" value="ECO:0007669"/>
    <property type="project" value="TreeGrafter"/>
</dbReference>
<evidence type="ECO:0000256" key="4">
    <source>
        <dbReference type="ARBA" id="ARBA00022576"/>
    </source>
</evidence>
<dbReference type="Pfam" id="PF13522">
    <property type="entry name" value="GATase_6"/>
    <property type="match status" value="1"/>
</dbReference>
<gene>
    <name evidence="10" type="primary">glmS</name>
    <name evidence="10" type="ORF">ESZ91_02920</name>
</gene>
<evidence type="ECO:0000259" key="9">
    <source>
        <dbReference type="PROSITE" id="PS51464"/>
    </source>
</evidence>
<sequence>MCGIIGCVQRGGDCWPRVYDGLKRLEYRGYDSVGVAVLDQNAIGIRKKKGGADALADAYLKGGAGIGHTRWATHGAPSDENAHPHAAGKFALVHNGIVENFAALKEELVAAGEVFLSETDSEVIVKLISRAYTGDFLRAVRDGCARLEGSYAIAVLCEDFPDTVVCAKCKSPLVAGTGADGVYVCSDIPALSGVCGSICPASDGELICLVGQRVLFYDFNLNAVDKTFTPSDGGSAVRERGAFTSYMEEEIADIPRALSDTYAALKGMDFTACARKLAAAERIFAVACGTAFHSTLSFRFVAEKCLGVPVICERASEFRYKTRLIQKDDVLVAVSQSGETADTAEAVKRAKAAGAYVVSVTNVRHSTIAALSDTNVPMRANAEIAVAATKSYNCQLMCLFTLAAEACCKKTGVYPSFYYDLPALSFAAREAFSCFPEVDALASRLKEKSAMYFLGRDADFVTAVEGALKVKEIAYVFSEGYPAGELKHGTLALVEKGFPVIAIVTQKSLAKKTENAVAEVIARGGYVALFSPFESVLKESAAQFCCKIPAVREELAGAVSVIPLQYFALRMCQLRGHDPDKPRNLAKSVTVE</sequence>
<dbReference type="InterPro" id="IPR017932">
    <property type="entry name" value="GATase_2_dom"/>
</dbReference>
<dbReference type="GO" id="GO:0004360">
    <property type="term" value="F:glutamine-fructose-6-phosphate transaminase (isomerizing) activity"/>
    <property type="evidence" value="ECO:0007669"/>
    <property type="project" value="UniProtKB-EC"/>
</dbReference>
<keyword evidence="7" id="KW-0315">Glutamine amidotransferase</keyword>
<evidence type="ECO:0000256" key="1">
    <source>
        <dbReference type="ARBA" id="ARBA00001031"/>
    </source>
</evidence>
<dbReference type="InterPro" id="IPR005855">
    <property type="entry name" value="GFAT"/>
</dbReference>
<dbReference type="GO" id="GO:0097367">
    <property type="term" value="F:carbohydrate derivative binding"/>
    <property type="evidence" value="ECO:0007669"/>
    <property type="project" value="InterPro"/>
</dbReference>
<feature type="domain" description="Glutamine amidotransferase type-2" evidence="8">
    <location>
        <begin position="2"/>
        <end position="212"/>
    </location>
</feature>
<dbReference type="CDD" id="cd00714">
    <property type="entry name" value="GFAT"/>
    <property type="match status" value="1"/>
</dbReference>
<dbReference type="NCBIfam" id="NF001484">
    <property type="entry name" value="PRK00331.1"/>
    <property type="match status" value="1"/>
</dbReference>
<dbReference type="PROSITE" id="PS51278">
    <property type="entry name" value="GATASE_TYPE_2"/>
    <property type="match status" value="1"/>
</dbReference>
<dbReference type="InterPro" id="IPR035490">
    <property type="entry name" value="GlmS/FrlB_SIS"/>
</dbReference>
<feature type="domain" description="SIS" evidence="9">
    <location>
        <begin position="441"/>
        <end position="582"/>
    </location>
</feature>
<evidence type="ECO:0000256" key="7">
    <source>
        <dbReference type="ARBA" id="ARBA00022962"/>
    </source>
</evidence>
<dbReference type="Gene3D" id="3.40.50.10490">
    <property type="entry name" value="Glucose-6-phosphate isomerase like protein, domain 1"/>
    <property type="match status" value="2"/>
</dbReference>
<dbReference type="PANTHER" id="PTHR10937:SF0">
    <property type="entry name" value="GLUTAMINE--FRUCTOSE-6-PHOSPHATE TRANSAMINASE (ISOMERIZING)"/>
    <property type="match status" value="1"/>
</dbReference>
<evidence type="ECO:0000256" key="6">
    <source>
        <dbReference type="ARBA" id="ARBA00022737"/>
    </source>
</evidence>
<accession>A0A4Q2KBJ4</accession>
<dbReference type="EC" id="2.6.1.16" evidence="2"/>
<dbReference type="InterPro" id="IPR029055">
    <property type="entry name" value="Ntn_hydrolases_N"/>
</dbReference>
<protein>
    <recommendedName>
        <fullName evidence="3">Glutamine--fructose-6-phosphate aminotransferase [isomerizing]</fullName>
        <ecNumber evidence="2">2.6.1.16</ecNumber>
    </recommendedName>
</protein>
<dbReference type="CDD" id="cd05009">
    <property type="entry name" value="SIS_GlmS_GlmD_2"/>
    <property type="match status" value="1"/>
</dbReference>
<keyword evidence="4 10" id="KW-0032">Aminotransferase</keyword>
<proteinExistence type="predicted"/>
<evidence type="ECO:0000256" key="2">
    <source>
        <dbReference type="ARBA" id="ARBA00012916"/>
    </source>
</evidence>
<keyword evidence="5 10" id="KW-0808">Transferase</keyword>
<evidence type="ECO:0000259" key="8">
    <source>
        <dbReference type="PROSITE" id="PS51278"/>
    </source>
</evidence>
<keyword evidence="6" id="KW-0677">Repeat</keyword>
<keyword evidence="11" id="KW-1185">Reference proteome</keyword>
<feature type="domain" description="SIS" evidence="9">
    <location>
        <begin position="273"/>
        <end position="413"/>
    </location>
</feature>
<dbReference type="SUPFAM" id="SSF53697">
    <property type="entry name" value="SIS domain"/>
    <property type="match status" value="1"/>
</dbReference>
<dbReference type="GO" id="GO:0006487">
    <property type="term" value="P:protein N-linked glycosylation"/>
    <property type="evidence" value="ECO:0007669"/>
    <property type="project" value="TreeGrafter"/>
</dbReference>
<evidence type="ECO:0000256" key="5">
    <source>
        <dbReference type="ARBA" id="ARBA00022679"/>
    </source>
</evidence>
<dbReference type="Gene3D" id="3.60.20.10">
    <property type="entry name" value="Glutamine Phosphoribosylpyrophosphate, subunit 1, domain 1"/>
    <property type="match status" value="1"/>
</dbReference>
<evidence type="ECO:0000313" key="10">
    <source>
        <dbReference type="EMBL" id="RXZ61357.1"/>
    </source>
</evidence>
<dbReference type="AlphaFoldDB" id="A0A4Q2KBJ4"/>
<dbReference type="InterPro" id="IPR035466">
    <property type="entry name" value="GlmS/AgaS_SIS"/>
</dbReference>
<dbReference type="NCBIfam" id="TIGR01135">
    <property type="entry name" value="glmS"/>
    <property type="match status" value="1"/>
</dbReference>
<comment type="caution">
    <text evidence="10">The sequence shown here is derived from an EMBL/GenBank/DDBJ whole genome shotgun (WGS) entry which is preliminary data.</text>
</comment>
<dbReference type="InterPro" id="IPR047084">
    <property type="entry name" value="GFAT_N"/>
</dbReference>
<evidence type="ECO:0000313" key="11">
    <source>
        <dbReference type="Proteomes" id="UP000291269"/>
    </source>
</evidence>
<evidence type="ECO:0000256" key="3">
    <source>
        <dbReference type="ARBA" id="ARBA00016090"/>
    </source>
</evidence>